<evidence type="ECO:0000313" key="4">
    <source>
        <dbReference type="EMBL" id="AUM75437.1"/>
    </source>
</evidence>
<dbReference type="Gene3D" id="3.60.110.10">
    <property type="entry name" value="Carbon-nitrogen hydrolase"/>
    <property type="match status" value="1"/>
</dbReference>
<dbReference type="SUPFAM" id="SSF56317">
    <property type="entry name" value="Carbon-nitrogen hydrolase"/>
    <property type="match status" value="1"/>
</dbReference>
<evidence type="ECO:0000256" key="2">
    <source>
        <dbReference type="ARBA" id="ARBA00022801"/>
    </source>
</evidence>
<dbReference type="CDD" id="cd07572">
    <property type="entry name" value="nit"/>
    <property type="match status" value="1"/>
</dbReference>
<organism evidence="4 5">
    <name type="scientific">Paracoccus jeotgali</name>
    <dbReference type="NCBI Taxonomy" id="2065379"/>
    <lineage>
        <taxon>Bacteria</taxon>
        <taxon>Pseudomonadati</taxon>
        <taxon>Pseudomonadota</taxon>
        <taxon>Alphaproteobacteria</taxon>
        <taxon>Rhodobacterales</taxon>
        <taxon>Paracoccaceae</taxon>
        <taxon>Paracoccus</taxon>
    </lineage>
</organism>
<sequence>MTVGLVQLCVSDDPAQNLPQTQALIAEAAEGGARMVLTPECTNLIAQNRDWQAEVVRTEAEDPTLRALREQAVGLGIWLLIGSLALRPDAETAGDGDARLVNRGLLIAPDGGIAARYDKIHMFDVTISDSESYCESRSYRPGTQAVLAPDPVPCGLSICYDLRFPHLYRALAQAGAQVLTVPSAFNDTTGAAHWHSLLRARAIETGCFVLAPAQTGRHEALHGGGGRRSFGHSLAVSPWGEVLLDMGESPGVGIITLDLPAVARSRSRIPSLTDQAFEMP</sequence>
<dbReference type="PROSITE" id="PS50263">
    <property type="entry name" value="CN_HYDROLASE"/>
    <property type="match status" value="1"/>
</dbReference>
<dbReference type="GO" id="GO:0016811">
    <property type="term" value="F:hydrolase activity, acting on carbon-nitrogen (but not peptide) bonds, in linear amides"/>
    <property type="evidence" value="ECO:0007669"/>
    <property type="project" value="InterPro"/>
</dbReference>
<dbReference type="RefSeq" id="WP_101500779.1">
    <property type="nucleotide sequence ID" value="NZ_CP025583.1"/>
</dbReference>
<dbReference type="Proteomes" id="UP000234882">
    <property type="component" value="Chromosome"/>
</dbReference>
<dbReference type="AlphaFoldDB" id="A0A2K9MIH8"/>
<dbReference type="InterPro" id="IPR045254">
    <property type="entry name" value="Nit1/2_C-N_Hydrolase"/>
</dbReference>
<keyword evidence="5" id="KW-1185">Reference proteome</keyword>
<feature type="domain" description="CN hydrolase" evidence="3">
    <location>
        <begin position="1"/>
        <end position="259"/>
    </location>
</feature>
<dbReference type="OrthoDB" id="9811121at2"/>
<gene>
    <name evidence="4" type="ORF">CYR75_00610</name>
</gene>
<dbReference type="PANTHER" id="PTHR23088">
    <property type="entry name" value="NITRILASE-RELATED"/>
    <property type="match status" value="1"/>
</dbReference>
<proteinExistence type="inferred from homology"/>
<dbReference type="InterPro" id="IPR001110">
    <property type="entry name" value="UPF0012_CS"/>
</dbReference>
<dbReference type="EMBL" id="CP025583">
    <property type="protein sequence ID" value="AUM75437.1"/>
    <property type="molecule type" value="Genomic_DNA"/>
</dbReference>
<dbReference type="InterPro" id="IPR036526">
    <property type="entry name" value="C-N_Hydrolase_sf"/>
</dbReference>
<evidence type="ECO:0000313" key="5">
    <source>
        <dbReference type="Proteomes" id="UP000234882"/>
    </source>
</evidence>
<evidence type="ECO:0000256" key="1">
    <source>
        <dbReference type="ARBA" id="ARBA00010613"/>
    </source>
</evidence>
<keyword evidence="2 4" id="KW-0378">Hydrolase</keyword>
<dbReference type="PANTHER" id="PTHR23088:SF27">
    <property type="entry name" value="DEAMINATED GLUTATHIONE AMIDASE"/>
    <property type="match status" value="1"/>
</dbReference>
<name>A0A2K9MIH8_9RHOB</name>
<protein>
    <submittedName>
        <fullName evidence="4">Amidohydrolase</fullName>
    </submittedName>
</protein>
<reference evidence="5" key="1">
    <citation type="submission" date="2017-12" db="EMBL/GenBank/DDBJ databases">
        <title>Genomic analysis of Paracoccus sp. CBA4604.</title>
        <authorList>
            <person name="Roh S.W."/>
            <person name="Kim J.Y."/>
            <person name="Kim J.S."/>
        </authorList>
    </citation>
    <scope>NUCLEOTIDE SEQUENCE [LARGE SCALE GENOMIC DNA]</scope>
    <source>
        <strain evidence="5">CBA4604</strain>
    </source>
</reference>
<dbReference type="KEGG" id="paru:CYR75_00610"/>
<dbReference type="PROSITE" id="PS01227">
    <property type="entry name" value="UPF0012"/>
    <property type="match status" value="1"/>
</dbReference>
<dbReference type="InterPro" id="IPR003010">
    <property type="entry name" value="C-N_Hydrolase"/>
</dbReference>
<accession>A0A2K9MIH8</accession>
<dbReference type="Pfam" id="PF00795">
    <property type="entry name" value="CN_hydrolase"/>
    <property type="match status" value="1"/>
</dbReference>
<evidence type="ECO:0000259" key="3">
    <source>
        <dbReference type="PROSITE" id="PS50263"/>
    </source>
</evidence>
<comment type="similarity">
    <text evidence="1">Belongs to the carbon-nitrogen hydrolase superfamily. NIT1/NIT2 family.</text>
</comment>